<accession>A0A4U0WH93</accession>
<reference evidence="2 3" key="1">
    <citation type="submission" date="2017-03" db="EMBL/GenBank/DDBJ databases">
        <title>Genomes of endolithic fungi from Antarctica.</title>
        <authorList>
            <person name="Coleine C."/>
            <person name="Masonjones S."/>
            <person name="Stajich J.E."/>
        </authorList>
    </citation>
    <scope>NUCLEOTIDE SEQUENCE [LARGE SCALE GENOMIC DNA]</scope>
    <source>
        <strain evidence="2 3">CCFEE 5184</strain>
    </source>
</reference>
<dbReference type="OrthoDB" id="1026733at2759"/>
<evidence type="ECO:0000313" key="3">
    <source>
        <dbReference type="Proteomes" id="UP000309340"/>
    </source>
</evidence>
<dbReference type="Proteomes" id="UP000309340">
    <property type="component" value="Unassembled WGS sequence"/>
</dbReference>
<feature type="compositionally biased region" description="Basic and acidic residues" evidence="1">
    <location>
        <begin position="73"/>
        <end position="84"/>
    </location>
</feature>
<sequence length="232" mass="27019">MRNTICLKHTSVGPVTTKDLIGKLQAEVRSHSKELDRIRWQVQEQQASRKLRQEQESAYGRSLAQGREKVRKRREEEAEKESADREARRTLCASVCVCRGEIAWGYGLLKDEVDLSEKEASEQQQYEHEYGFRLVSPVPRFRPDYGNDTLSTLEKRGFYNYIIRRRPMTLCNDASLSLQLTGSEQLAIHSEDFEKYAPDERKAAERERRRGAYRHLGSNQYPDRRRPDLALG</sequence>
<evidence type="ECO:0000313" key="2">
    <source>
        <dbReference type="EMBL" id="TKA61476.1"/>
    </source>
</evidence>
<feature type="compositionally biased region" description="Basic and acidic residues" evidence="1">
    <location>
        <begin position="197"/>
        <end position="210"/>
    </location>
</feature>
<feature type="region of interest" description="Disordered" evidence="1">
    <location>
        <begin position="51"/>
        <end position="84"/>
    </location>
</feature>
<dbReference type="STRING" id="329884.A0A4U0WH93"/>
<dbReference type="AlphaFoldDB" id="A0A4U0WH93"/>
<protein>
    <submittedName>
        <fullName evidence="2">Uncharacterized protein</fullName>
    </submittedName>
</protein>
<keyword evidence="3" id="KW-1185">Reference proteome</keyword>
<evidence type="ECO:0000256" key="1">
    <source>
        <dbReference type="SAM" id="MobiDB-lite"/>
    </source>
</evidence>
<dbReference type="EMBL" id="NAJQ01001217">
    <property type="protein sequence ID" value="TKA61476.1"/>
    <property type="molecule type" value="Genomic_DNA"/>
</dbReference>
<feature type="compositionally biased region" description="Basic and acidic residues" evidence="1">
    <location>
        <begin position="222"/>
        <end position="232"/>
    </location>
</feature>
<comment type="caution">
    <text evidence="2">The sequence shown here is derived from an EMBL/GenBank/DDBJ whole genome shotgun (WGS) entry which is preliminary data.</text>
</comment>
<name>A0A4U0WH93_9PEZI</name>
<gene>
    <name evidence="2" type="ORF">B0A55_12922</name>
</gene>
<organism evidence="2 3">
    <name type="scientific">Friedmanniomyces simplex</name>
    <dbReference type="NCBI Taxonomy" id="329884"/>
    <lineage>
        <taxon>Eukaryota</taxon>
        <taxon>Fungi</taxon>
        <taxon>Dikarya</taxon>
        <taxon>Ascomycota</taxon>
        <taxon>Pezizomycotina</taxon>
        <taxon>Dothideomycetes</taxon>
        <taxon>Dothideomycetidae</taxon>
        <taxon>Mycosphaerellales</taxon>
        <taxon>Teratosphaeriaceae</taxon>
        <taxon>Friedmanniomyces</taxon>
    </lineage>
</organism>
<feature type="region of interest" description="Disordered" evidence="1">
    <location>
        <begin position="197"/>
        <end position="232"/>
    </location>
</feature>
<proteinExistence type="predicted"/>